<comment type="caution">
    <text evidence="3">The sequence shown here is derived from an EMBL/GenBank/DDBJ whole genome shotgun (WGS) entry which is preliminary data.</text>
</comment>
<proteinExistence type="predicted"/>
<dbReference type="InterPro" id="IPR000835">
    <property type="entry name" value="HTH_MarR-typ"/>
</dbReference>
<name>A0AAE4TZZ1_9ACTN</name>
<protein>
    <submittedName>
        <fullName evidence="3">MarR family winged helix-turn-helix transcriptional regulator</fullName>
    </submittedName>
</protein>
<gene>
    <name evidence="3" type="ORF">R3P82_16545</name>
</gene>
<accession>A0AAE4TZZ1</accession>
<evidence type="ECO:0000313" key="4">
    <source>
        <dbReference type="Proteomes" id="UP001185873"/>
    </source>
</evidence>
<dbReference type="InterPro" id="IPR036388">
    <property type="entry name" value="WH-like_DNA-bd_sf"/>
</dbReference>
<dbReference type="GO" id="GO:0003700">
    <property type="term" value="F:DNA-binding transcription factor activity"/>
    <property type="evidence" value="ECO:0007669"/>
    <property type="project" value="InterPro"/>
</dbReference>
<dbReference type="InterPro" id="IPR036390">
    <property type="entry name" value="WH_DNA-bd_sf"/>
</dbReference>
<dbReference type="PANTHER" id="PTHR39515">
    <property type="entry name" value="CONSERVED PROTEIN"/>
    <property type="match status" value="1"/>
</dbReference>
<dbReference type="Proteomes" id="UP001185873">
    <property type="component" value="Unassembled WGS sequence"/>
</dbReference>
<organism evidence="3 4">
    <name type="scientific">Dietzia maris</name>
    <dbReference type="NCBI Taxonomy" id="37915"/>
    <lineage>
        <taxon>Bacteria</taxon>
        <taxon>Bacillati</taxon>
        <taxon>Actinomycetota</taxon>
        <taxon>Actinomycetes</taxon>
        <taxon>Mycobacteriales</taxon>
        <taxon>Dietziaceae</taxon>
        <taxon>Dietzia</taxon>
    </lineage>
</organism>
<dbReference type="PROSITE" id="PS50995">
    <property type="entry name" value="HTH_MARR_2"/>
    <property type="match status" value="1"/>
</dbReference>
<sequence>MTPADPPAGPPADPTATPSPDIAALADDLRHALRPLWRRFNSHRTLSMGKVGILSHLEQRGPLAATDLAGLERISHQAVANAVRELQNLGLVSRSPDPADGRRTLVTITADGCEQLRTERAAGQDWLAHAIGDHLDDAERDRLAAAVPLLRRLDSEDPR</sequence>
<dbReference type="Pfam" id="PF01047">
    <property type="entry name" value="MarR"/>
    <property type="match status" value="1"/>
</dbReference>
<dbReference type="SMART" id="SM00347">
    <property type="entry name" value="HTH_MARR"/>
    <property type="match status" value="1"/>
</dbReference>
<dbReference type="InterPro" id="IPR052526">
    <property type="entry name" value="HTH-type_Bedaq_tolerance"/>
</dbReference>
<dbReference type="AlphaFoldDB" id="A0AAE4TZZ1"/>
<dbReference type="RefSeq" id="WP_259821441.1">
    <property type="nucleotide sequence ID" value="NZ_JALXXI010000021.1"/>
</dbReference>
<dbReference type="PANTHER" id="PTHR39515:SF2">
    <property type="entry name" value="HTH-TYPE TRANSCRIPTIONAL REGULATOR RV0880"/>
    <property type="match status" value="1"/>
</dbReference>
<dbReference type="EMBL" id="JAWLKJ010000004">
    <property type="protein sequence ID" value="MDV6300720.1"/>
    <property type="molecule type" value="Genomic_DNA"/>
</dbReference>
<evidence type="ECO:0000259" key="2">
    <source>
        <dbReference type="PROSITE" id="PS50995"/>
    </source>
</evidence>
<feature type="compositionally biased region" description="Pro residues" evidence="1">
    <location>
        <begin position="1"/>
        <end position="13"/>
    </location>
</feature>
<evidence type="ECO:0000256" key="1">
    <source>
        <dbReference type="SAM" id="MobiDB-lite"/>
    </source>
</evidence>
<reference evidence="3" key="1">
    <citation type="submission" date="2023-10" db="EMBL/GenBank/DDBJ databases">
        <title>Development of a sustainable strategy for remediation of hydrocarbon-contaminated territories based on the waste exchange concept.</title>
        <authorList>
            <person name="Krivoruchko A."/>
        </authorList>
    </citation>
    <scope>NUCLEOTIDE SEQUENCE</scope>
    <source>
        <strain evidence="3">IEGM 1175</strain>
    </source>
</reference>
<dbReference type="Gene3D" id="1.10.287.100">
    <property type="match status" value="1"/>
</dbReference>
<feature type="region of interest" description="Disordered" evidence="1">
    <location>
        <begin position="1"/>
        <end position="21"/>
    </location>
</feature>
<dbReference type="Gene3D" id="1.10.10.10">
    <property type="entry name" value="Winged helix-like DNA-binding domain superfamily/Winged helix DNA-binding domain"/>
    <property type="match status" value="1"/>
</dbReference>
<dbReference type="SUPFAM" id="SSF46785">
    <property type="entry name" value="Winged helix' DNA-binding domain"/>
    <property type="match status" value="1"/>
</dbReference>
<evidence type="ECO:0000313" key="3">
    <source>
        <dbReference type="EMBL" id="MDV6300720.1"/>
    </source>
</evidence>
<feature type="domain" description="HTH marR-type" evidence="2">
    <location>
        <begin position="22"/>
        <end position="155"/>
    </location>
</feature>